<dbReference type="Proteomes" id="UP000542695">
    <property type="component" value="Unassembled WGS sequence"/>
</dbReference>
<dbReference type="RefSeq" id="WP_177010923.1">
    <property type="nucleotide sequence ID" value="NZ_JACARV010000068.1"/>
</dbReference>
<name>A0A7Y7ZD00_PSEPU</name>
<proteinExistence type="predicted"/>
<evidence type="ECO:0000313" key="2">
    <source>
        <dbReference type="Proteomes" id="UP000542695"/>
    </source>
</evidence>
<gene>
    <name evidence="1" type="ORF">HX798_20740</name>
</gene>
<dbReference type="AlphaFoldDB" id="A0A7Y7ZD00"/>
<accession>A0A7Y7ZD00</accession>
<evidence type="ECO:0000313" key="1">
    <source>
        <dbReference type="EMBL" id="NWC82696.1"/>
    </source>
</evidence>
<dbReference type="EMBL" id="JACARV010000068">
    <property type="protein sequence ID" value="NWC82696.1"/>
    <property type="molecule type" value="Genomic_DNA"/>
</dbReference>
<reference evidence="1 2" key="1">
    <citation type="submission" date="2020-04" db="EMBL/GenBank/DDBJ databases">
        <title>Molecular characterization of pseudomonads from Agaricus bisporus reveal novel blotch 2 pathogens in Western Europe.</title>
        <authorList>
            <person name="Taparia T."/>
            <person name="Krijger M."/>
            <person name="Haynes E."/>
            <person name="Elpinstone J.G."/>
            <person name="Noble R."/>
            <person name="Van Der Wolf J."/>
        </authorList>
    </citation>
    <scope>NUCLEOTIDE SEQUENCE [LARGE SCALE GENOMIC DNA]</scope>
    <source>
        <strain evidence="1 2">P7765</strain>
    </source>
</reference>
<evidence type="ECO:0008006" key="3">
    <source>
        <dbReference type="Google" id="ProtNLM"/>
    </source>
</evidence>
<sequence>MSLGNWNGLLPKHEAIKEMSTDELRKTADSTKEYACVLAHGISGIGNLLACTASNGETGLSDQAVTSVGWMLESMGTLISNLVDTQAAAEYHLQAKLPRA</sequence>
<protein>
    <recommendedName>
        <fullName evidence="3">DUF3077 domain-containing protein</fullName>
    </recommendedName>
</protein>
<comment type="caution">
    <text evidence="1">The sequence shown here is derived from an EMBL/GenBank/DDBJ whole genome shotgun (WGS) entry which is preliminary data.</text>
</comment>
<organism evidence="1 2">
    <name type="scientific">Pseudomonas putida</name>
    <name type="common">Arthrobacter siderocapsulatus</name>
    <dbReference type="NCBI Taxonomy" id="303"/>
    <lineage>
        <taxon>Bacteria</taxon>
        <taxon>Pseudomonadati</taxon>
        <taxon>Pseudomonadota</taxon>
        <taxon>Gammaproteobacteria</taxon>
        <taxon>Pseudomonadales</taxon>
        <taxon>Pseudomonadaceae</taxon>
        <taxon>Pseudomonas</taxon>
    </lineage>
</organism>